<feature type="region of interest" description="Disordered" evidence="1">
    <location>
        <begin position="438"/>
        <end position="489"/>
    </location>
</feature>
<keyword evidence="2" id="KW-0732">Signal</keyword>
<feature type="chain" id="PRO_5043012751" evidence="2">
    <location>
        <begin position="27"/>
        <end position="628"/>
    </location>
</feature>
<feature type="region of interest" description="Disordered" evidence="1">
    <location>
        <begin position="596"/>
        <end position="628"/>
    </location>
</feature>
<keyword evidence="4" id="KW-1185">Reference proteome</keyword>
<dbReference type="EMBL" id="JAVHNR010000008">
    <property type="protein sequence ID" value="KAK6335064.1"/>
    <property type="molecule type" value="Genomic_DNA"/>
</dbReference>
<feature type="compositionally biased region" description="Acidic residues" evidence="1">
    <location>
        <begin position="461"/>
        <end position="479"/>
    </location>
</feature>
<gene>
    <name evidence="3" type="ORF">TWF718_010506</name>
</gene>
<evidence type="ECO:0000313" key="4">
    <source>
        <dbReference type="Proteomes" id="UP001313282"/>
    </source>
</evidence>
<protein>
    <submittedName>
        <fullName evidence="3">Uncharacterized protein</fullName>
    </submittedName>
</protein>
<evidence type="ECO:0000313" key="3">
    <source>
        <dbReference type="EMBL" id="KAK6335064.1"/>
    </source>
</evidence>
<dbReference type="Proteomes" id="UP001313282">
    <property type="component" value="Unassembled WGS sequence"/>
</dbReference>
<sequence>MRVKWNGCFIATGILLSGFGTKISVGAVPDQDGYDTVLWQAIDDYERAYLVPIKHAVLELFRLEDGYKKRYRFGLSRDEFERENQVQQKQNTWEEKNLPRTEPWLEPFEVLQPYSFTELSTTLLYELAILLTKVKNTKNLQPSDPSISIETPDPYEDPISQRLSYLTEPKNIPLSGTLPLYTESGRNETFNTLVEFVNFVDGLPGMKADLAPMFYSYQRRSVEIRNVSVIGVLASFMEAQAGGRDTMLDTHSGYPIDKDESGGVRIFIEHLYAIPDDPEYTDRSVSEDLDQEYIQVLPARYEFKPAGKADLELGLSLLADAVTSLTDSFGDIIGRTFQRGIPRDHPAVINAWEASKELYQFLKFYADGLSAFSEAMQQFPALTTNWVEPNHEQVKWLRKQPWYLKLVRQGKNDDYFEQNPEFFKDFKVPSIELEDEGQSNILEEEEESEYPSQSEPRSGTEDDEQDDMLEEEEDSENGSEDGSQGGMSEEELEFGNIQNPSQSRYQSRIGIDDELMFDELPVIDPSQKQQVNEIDPLTFNPTDLDLLQFGNPDANEDTYLEDPFAHHLGFGNRYGNMGGNLESDLFTDLDLGNGPQNIGGGFEWDPTLPEPDFGNPPPGWNSENFDQY</sequence>
<proteinExistence type="predicted"/>
<feature type="signal peptide" evidence="2">
    <location>
        <begin position="1"/>
        <end position="26"/>
    </location>
</feature>
<evidence type="ECO:0000256" key="1">
    <source>
        <dbReference type="SAM" id="MobiDB-lite"/>
    </source>
</evidence>
<feature type="compositionally biased region" description="Acidic residues" evidence="1">
    <location>
        <begin position="438"/>
        <end position="449"/>
    </location>
</feature>
<name>A0AAN8NPS3_9PEZI</name>
<dbReference type="AlphaFoldDB" id="A0AAN8NPS3"/>
<reference evidence="3 4" key="1">
    <citation type="submission" date="2019-10" db="EMBL/GenBank/DDBJ databases">
        <authorList>
            <person name="Palmer J.M."/>
        </authorList>
    </citation>
    <scope>NUCLEOTIDE SEQUENCE [LARGE SCALE GENOMIC DNA]</scope>
    <source>
        <strain evidence="3 4">TWF718</strain>
    </source>
</reference>
<comment type="caution">
    <text evidence="3">The sequence shown here is derived from an EMBL/GenBank/DDBJ whole genome shotgun (WGS) entry which is preliminary data.</text>
</comment>
<organism evidence="3 4">
    <name type="scientific">Orbilia javanica</name>
    <dbReference type="NCBI Taxonomy" id="47235"/>
    <lineage>
        <taxon>Eukaryota</taxon>
        <taxon>Fungi</taxon>
        <taxon>Dikarya</taxon>
        <taxon>Ascomycota</taxon>
        <taxon>Pezizomycotina</taxon>
        <taxon>Orbiliomycetes</taxon>
        <taxon>Orbiliales</taxon>
        <taxon>Orbiliaceae</taxon>
        <taxon>Orbilia</taxon>
    </lineage>
</organism>
<accession>A0AAN8NPS3</accession>
<evidence type="ECO:0000256" key="2">
    <source>
        <dbReference type="SAM" id="SignalP"/>
    </source>
</evidence>